<organism evidence="6 7">
    <name type="scientific">Cellvibrio japonicus (strain Ueda107)</name>
    <name type="common">Pseudomonas fluorescens subsp. cellulosa</name>
    <dbReference type="NCBI Taxonomy" id="498211"/>
    <lineage>
        <taxon>Bacteria</taxon>
        <taxon>Pseudomonadati</taxon>
        <taxon>Pseudomonadota</taxon>
        <taxon>Gammaproteobacteria</taxon>
        <taxon>Cellvibrionales</taxon>
        <taxon>Cellvibrionaceae</taxon>
        <taxon>Cellvibrio</taxon>
    </lineage>
</organism>
<evidence type="ECO:0000256" key="4">
    <source>
        <dbReference type="ARBA" id="ARBA00023136"/>
    </source>
</evidence>
<evidence type="ECO:0000313" key="7">
    <source>
        <dbReference type="Proteomes" id="UP000001036"/>
    </source>
</evidence>
<dbReference type="EMBL" id="CP000934">
    <property type="protein sequence ID" value="ACE83859.1"/>
    <property type="molecule type" value="Genomic_DNA"/>
</dbReference>
<feature type="transmembrane region" description="Helical" evidence="5">
    <location>
        <begin position="24"/>
        <end position="44"/>
    </location>
</feature>
<dbReference type="HOGENOM" id="CLU_104196_2_0_6"/>
<evidence type="ECO:0000256" key="2">
    <source>
        <dbReference type="ARBA" id="ARBA00022692"/>
    </source>
</evidence>
<evidence type="ECO:0000256" key="3">
    <source>
        <dbReference type="ARBA" id="ARBA00022989"/>
    </source>
</evidence>
<evidence type="ECO:0000313" key="6">
    <source>
        <dbReference type="EMBL" id="ACE83859.1"/>
    </source>
</evidence>
<protein>
    <recommendedName>
        <fullName evidence="8">DUF4870 domain-containing protein</fullName>
    </recommendedName>
</protein>
<feature type="transmembrane region" description="Helical" evidence="5">
    <location>
        <begin position="65"/>
        <end position="89"/>
    </location>
</feature>
<dbReference type="Proteomes" id="UP000001036">
    <property type="component" value="Chromosome"/>
</dbReference>
<evidence type="ECO:0000256" key="1">
    <source>
        <dbReference type="ARBA" id="ARBA00004141"/>
    </source>
</evidence>
<keyword evidence="7" id="KW-1185">Reference proteome</keyword>
<comment type="subcellular location">
    <subcellularLocation>
        <location evidence="1">Membrane</location>
        <topology evidence="1">Multi-pass membrane protein</topology>
    </subcellularLocation>
</comment>
<keyword evidence="4 5" id="KW-0472">Membrane</keyword>
<dbReference type="STRING" id="498211.CJA_1010"/>
<evidence type="ECO:0008006" key="8">
    <source>
        <dbReference type="Google" id="ProtNLM"/>
    </source>
</evidence>
<evidence type="ECO:0000256" key="5">
    <source>
        <dbReference type="SAM" id="Phobius"/>
    </source>
</evidence>
<dbReference type="RefSeq" id="WP_012486658.1">
    <property type="nucleotide sequence ID" value="NC_010995.1"/>
</dbReference>
<dbReference type="AlphaFoldDB" id="B3PB38"/>
<gene>
    <name evidence="6" type="ordered locus">CJA_1010</name>
</gene>
<dbReference type="KEGG" id="cja:CJA_1010"/>
<keyword evidence="2 5" id="KW-0812">Transmembrane</keyword>
<dbReference type="Pfam" id="PF09685">
    <property type="entry name" value="MamF_MmsF"/>
    <property type="match status" value="1"/>
</dbReference>
<proteinExistence type="predicted"/>
<accession>B3PB38</accession>
<name>B3PB38_CELJU</name>
<keyword evidence="3 5" id="KW-1133">Transmembrane helix</keyword>
<dbReference type="InterPro" id="IPR019109">
    <property type="entry name" value="MamF_MmsF"/>
</dbReference>
<dbReference type="OrthoDB" id="9808930at2"/>
<dbReference type="eggNOG" id="COG3296">
    <property type="taxonomic scope" value="Bacteria"/>
</dbReference>
<sequence>MENPENTTQNTVSTVSQDTKNLALLLWLGTIFFGFIPSLVLYLVKKDDAYLLDQSREALNWSITVVLGMLAGFLLAIILIGILVIWVVAICNLVFCIMGVIATSSGKPFRVPFALRLIK</sequence>
<reference evidence="6 7" key="1">
    <citation type="journal article" date="2008" name="J. Bacteriol.">
        <title>Insights into plant cell wall degradation from the genome sequence of the soil bacterium Cellvibrio japonicus.</title>
        <authorList>
            <person name="Deboy R.T."/>
            <person name="Mongodin E.F."/>
            <person name="Fouts D.E."/>
            <person name="Tailford L.E."/>
            <person name="Khouri H."/>
            <person name="Emerson J.B."/>
            <person name="Mohamoud Y."/>
            <person name="Watkins K."/>
            <person name="Henrissat B."/>
            <person name="Gilbert H.J."/>
            <person name="Nelson K.E."/>
        </authorList>
    </citation>
    <scope>NUCLEOTIDE SEQUENCE [LARGE SCALE GENOMIC DNA]</scope>
    <source>
        <strain evidence="6 7">Ueda107</strain>
    </source>
</reference>